<dbReference type="AlphaFoldDB" id="A0A8H3J299"/>
<accession>A0A8H3J299</accession>
<dbReference type="OrthoDB" id="2831072at2759"/>
<sequence length="123" mass="13336">MALTKSKEDAMNKIREDFGSFIEWVQQRDTPQFDGTIMAEARLVDASPSGKAVFEMDIGDKYSNLRGTMHGAAAALIFDNLSAAAFLPLIPSAKEQRKSVGQDFLLRGDSLTLKGLGKGLLEG</sequence>
<protein>
    <recommendedName>
        <fullName evidence="3">Thioesterase domain-containing protein</fullName>
    </recommendedName>
</protein>
<name>A0A8H3J299_9LECA</name>
<proteinExistence type="predicted"/>
<evidence type="ECO:0008006" key="3">
    <source>
        <dbReference type="Google" id="ProtNLM"/>
    </source>
</evidence>
<dbReference type="EMBL" id="CAJPDT010000118">
    <property type="protein sequence ID" value="CAF9939415.1"/>
    <property type="molecule type" value="Genomic_DNA"/>
</dbReference>
<keyword evidence="2" id="KW-1185">Reference proteome</keyword>
<dbReference type="Proteomes" id="UP000664534">
    <property type="component" value="Unassembled WGS sequence"/>
</dbReference>
<gene>
    <name evidence="1" type="ORF">IMSHALPRED_001340</name>
</gene>
<comment type="caution">
    <text evidence="1">The sequence shown here is derived from an EMBL/GenBank/DDBJ whole genome shotgun (WGS) entry which is preliminary data.</text>
</comment>
<dbReference type="Gene3D" id="3.10.129.10">
    <property type="entry name" value="Hotdog Thioesterase"/>
    <property type="match status" value="1"/>
</dbReference>
<evidence type="ECO:0000313" key="1">
    <source>
        <dbReference type="EMBL" id="CAF9939415.1"/>
    </source>
</evidence>
<dbReference type="InterPro" id="IPR029069">
    <property type="entry name" value="HotDog_dom_sf"/>
</dbReference>
<organism evidence="1 2">
    <name type="scientific">Imshaugia aleurites</name>
    <dbReference type="NCBI Taxonomy" id="172621"/>
    <lineage>
        <taxon>Eukaryota</taxon>
        <taxon>Fungi</taxon>
        <taxon>Dikarya</taxon>
        <taxon>Ascomycota</taxon>
        <taxon>Pezizomycotina</taxon>
        <taxon>Lecanoromycetes</taxon>
        <taxon>OSLEUM clade</taxon>
        <taxon>Lecanoromycetidae</taxon>
        <taxon>Lecanorales</taxon>
        <taxon>Lecanorineae</taxon>
        <taxon>Parmeliaceae</taxon>
        <taxon>Imshaugia</taxon>
    </lineage>
</organism>
<dbReference type="SUPFAM" id="SSF54637">
    <property type="entry name" value="Thioesterase/thiol ester dehydrase-isomerase"/>
    <property type="match status" value="1"/>
</dbReference>
<evidence type="ECO:0000313" key="2">
    <source>
        <dbReference type="Proteomes" id="UP000664534"/>
    </source>
</evidence>
<reference evidence="1" key="1">
    <citation type="submission" date="2021-03" db="EMBL/GenBank/DDBJ databases">
        <authorList>
            <person name="Tagirdzhanova G."/>
        </authorList>
    </citation>
    <scope>NUCLEOTIDE SEQUENCE</scope>
</reference>